<dbReference type="SUPFAM" id="SSF55729">
    <property type="entry name" value="Acyl-CoA N-acyltransferases (Nat)"/>
    <property type="match status" value="1"/>
</dbReference>
<dbReference type="InterPro" id="IPR016181">
    <property type="entry name" value="Acyl_CoA_acyltransferase"/>
</dbReference>
<feature type="domain" description="N-acetyltransferase" evidence="1">
    <location>
        <begin position="6"/>
        <end position="151"/>
    </location>
</feature>
<protein>
    <submittedName>
        <fullName evidence="2">GNAT family N-acetyltransferase</fullName>
        <ecNumber evidence="2">2.3.-.-</ecNumber>
    </submittedName>
</protein>
<dbReference type="InterPro" id="IPR000182">
    <property type="entry name" value="GNAT_dom"/>
</dbReference>
<dbReference type="Gene3D" id="3.40.630.30">
    <property type="match status" value="1"/>
</dbReference>
<dbReference type="Proteomes" id="UP001596106">
    <property type="component" value="Unassembled WGS sequence"/>
</dbReference>
<keyword evidence="2" id="KW-0808">Transferase</keyword>
<name>A0ABW0IF52_9BACT</name>
<dbReference type="EMBL" id="JBHSMA010000005">
    <property type="protein sequence ID" value="MFC5411031.1"/>
    <property type="molecule type" value="Genomic_DNA"/>
</dbReference>
<dbReference type="GO" id="GO:0016746">
    <property type="term" value="F:acyltransferase activity"/>
    <property type="evidence" value="ECO:0007669"/>
    <property type="project" value="UniProtKB-KW"/>
</dbReference>
<accession>A0ABW0IF52</accession>
<dbReference type="EC" id="2.3.-.-" evidence="2"/>
<dbReference type="PROSITE" id="PS51186">
    <property type="entry name" value="GNAT"/>
    <property type="match status" value="1"/>
</dbReference>
<sequence>MQIRYECFVGLPPESLLQGLIQVHQRVFSGQTSEELRQEFEEVSNRNLFTILALDDQTVVGYKMGYPRKPGHFYSWLGAVSPDYRRQGIAGELMRQQHNWCRANGFHTVRTHTRNQWRDMLILNLRHGFDIIGTIANSNRPTTLILEKQLDSEQP</sequence>
<evidence type="ECO:0000259" key="1">
    <source>
        <dbReference type="PROSITE" id="PS51186"/>
    </source>
</evidence>
<evidence type="ECO:0000313" key="3">
    <source>
        <dbReference type="Proteomes" id="UP001596106"/>
    </source>
</evidence>
<reference evidence="3" key="1">
    <citation type="journal article" date="2019" name="Int. J. Syst. Evol. Microbiol.">
        <title>The Global Catalogue of Microorganisms (GCM) 10K type strain sequencing project: providing services to taxonomists for standard genome sequencing and annotation.</title>
        <authorList>
            <consortium name="The Broad Institute Genomics Platform"/>
            <consortium name="The Broad Institute Genome Sequencing Center for Infectious Disease"/>
            <person name="Wu L."/>
            <person name="Ma J."/>
        </authorList>
    </citation>
    <scope>NUCLEOTIDE SEQUENCE [LARGE SCALE GENOMIC DNA]</scope>
    <source>
        <strain evidence="3">CCUG 55250</strain>
    </source>
</reference>
<evidence type="ECO:0000313" key="2">
    <source>
        <dbReference type="EMBL" id="MFC5411031.1"/>
    </source>
</evidence>
<gene>
    <name evidence="2" type="ORF">ACFPMF_17050</name>
</gene>
<keyword evidence="3" id="KW-1185">Reference proteome</keyword>
<dbReference type="Pfam" id="PF00583">
    <property type="entry name" value="Acetyltransf_1"/>
    <property type="match status" value="1"/>
</dbReference>
<keyword evidence="2" id="KW-0012">Acyltransferase</keyword>
<organism evidence="2 3">
    <name type="scientific">Larkinella bovis</name>
    <dbReference type="NCBI Taxonomy" id="683041"/>
    <lineage>
        <taxon>Bacteria</taxon>
        <taxon>Pseudomonadati</taxon>
        <taxon>Bacteroidota</taxon>
        <taxon>Cytophagia</taxon>
        <taxon>Cytophagales</taxon>
        <taxon>Spirosomataceae</taxon>
        <taxon>Larkinella</taxon>
    </lineage>
</organism>
<proteinExistence type="predicted"/>
<dbReference type="RefSeq" id="WP_379847447.1">
    <property type="nucleotide sequence ID" value="NZ_JBHSMA010000005.1"/>
</dbReference>
<dbReference type="CDD" id="cd04301">
    <property type="entry name" value="NAT_SF"/>
    <property type="match status" value="1"/>
</dbReference>
<comment type="caution">
    <text evidence="2">The sequence shown here is derived from an EMBL/GenBank/DDBJ whole genome shotgun (WGS) entry which is preliminary data.</text>
</comment>